<feature type="repeat" description="ANK" evidence="3">
    <location>
        <begin position="519"/>
        <end position="551"/>
    </location>
</feature>
<name>A0AAD7F1R4_9AGAR</name>
<organism evidence="5 6">
    <name type="scientific">Mycena albidolilacea</name>
    <dbReference type="NCBI Taxonomy" id="1033008"/>
    <lineage>
        <taxon>Eukaryota</taxon>
        <taxon>Fungi</taxon>
        <taxon>Dikarya</taxon>
        <taxon>Basidiomycota</taxon>
        <taxon>Agaricomycotina</taxon>
        <taxon>Agaricomycetes</taxon>
        <taxon>Agaricomycetidae</taxon>
        <taxon>Agaricales</taxon>
        <taxon>Marasmiineae</taxon>
        <taxon>Mycenaceae</taxon>
        <taxon>Mycena</taxon>
    </lineage>
</organism>
<dbReference type="SUPFAM" id="SSF48403">
    <property type="entry name" value="Ankyrin repeat"/>
    <property type="match status" value="1"/>
</dbReference>
<feature type="non-terminal residue" evidence="5">
    <location>
        <position position="1"/>
    </location>
</feature>
<feature type="region of interest" description="Disordered" evidence="4">
    <location>
        <begin position="581"/>
        <end position="615"/>
    </location>
</feature>
<reference evidence="5" key="1">
    <citation type="submission" date="2023-03" db="EMBL/GenBank/DDBJ databases">
        <title>Massive genome expansion in bonnet fungi (Mycena s.s.) driven by repeated elements and novel gene families across ecological guilds.</title>
        <authorList>
            <consortium name="Lawrence Berkeley National Laboratory"/>
            <person name="Harder C.B."/>
            <person name="Miyauchi S."/>
            <person name="Viragh M."/>
            <person name="Kuo A."/>
            <person name="Thoen E."/>
            <person name="Andreopoulos B."/>
            <person name="Lu D."/>
            <person name="Skrede I."/>
            <person name="Drula E."/>
            <person name="Henrissat B."/>
            <person name="Morin E."/>
            <person name="Kohler A."/>
            <person name="Barry K."/>
            <person name="LaButti K."/>
            <person name="Morin E."/>
            <person name="Salamov A."/>
            <person name="Lipzen A."/>
            <person name="Mereny Z."/>
            <person name="Hegedus B."/>
            <person name="Baldrian P."/>
            <person name="Stursova M."/>
            <person name="Weitz H."/>
            <person name="Taylor A."/>
            <person name="Grigoriev I.V."/>
            <person name="Nagy L.G."/>
            <person name="Martin F."/>
            <person name="Kauserud H."/>
        </authorList>
    </citation>
    <scope>NUCLEOTIDE SEQUENCE</scope>
    <source>
        <strain evidence="5">CBHHK002</strain>
    </source>
</reference>
<evidence type="ECO:0000256" key="2">
    <source>
        <dbReference type="ARBA" id="ARBA00023043"/>
    </source>
</evidence>
<keyword evidence="1" id="KW-0677">Repeat</keyword>
<evidence type="ECO:0000256" key="4">
    <source>
        <dbReference type="SAM" id="MobiDB-lite"/>
    </source>
</evidence>
<dbReference type="EMBL" id="JARIHO010000005">
    <property type="protein sequence ID" value="KAJ7361165.1"/>
    <property type="molecule type" value="Genomic_DNA"/>
</dbReference>
<evidence type="ECO:0000256" key="1">
    <source>
        <dbReference type="ARBA" id="ARBA00022737"/>
    </source>
</evidence>
<evidence type="ECO:0000313" key="6">
    <source>
        <dbReference type="Proteomes" id="UP001218218"/>
    </source>
</evidence>
<dbReference type="InterPro" id="IPR002110">
    <property type="entry name" value="Ankyrin_rpt"/>
</dbReference>
<sequence length="1529" mass="170166">MSQNSEVELFLQHVSALPNDPGTSLDDLLKPAIEIERELWTLFATDKSHERLTDAHVGLVDVFDAPDSIRTTRARLADDEDLSARHIMPLTQENRRIEGPCMLKDLSDFKKNWDVFTEGSLSRLDWNNVVAAGGAVLACLLPLPEAAKGSRRNMRKHYHAAAYPSSDIDLFLWGLSLDETENKIKEIYEAVREAIPHDVTCVRTKNTVSIISQYPYRSVQIILRQYSSPAEVLVGFDIDAGCCLYDGSRVYANPRAIVAMMRQANTIDPSRRSSSYEVRLTKYAARGFEVYYPDLRREDIDPTIYERSLRRIEGLARLLVLEKFANSDVRYTFLDSRRTLRGRPNPLRKYNKRNRRLIGDLKAELSLVDMSEYDVLSLHIPYGQGWDARRIDKLVYQTVTTFNPKNKERRLHRHPAFFGTAEECMEDCCGTCPEPIDEDEHKAQEEEDQYYIRGRISFIPINYGRKSLPGTLKAVDEAEWIAQAYFGPTEKLFTAIAACDREAVSNLFVEVDLNRRDYVGRTPLHMAILSGAPDIACDLVHAGARITAQMVDGRTSLHLAAQLDQLEVVRTVLERSAINEQAVDNEETLHEGDSTASSSRPSSEDDWSSEDDKADLTKKKRVANIRAKPLVNGGDIPEDDDLPDVFDVNGVDWDLNFTPLCHATLFSSPAVVQALLNAGADATFVSLTNDQLAVLPLALTILIEDEDRACQIAEQLVSAGASSSAANERGTIFHRAVAANRCKLVATFLRCDPNAMEVLNFPMFASGGAMSPLVTAVHNQDYRMLAVLLAHGAKVVTPQEEIDRATGARNPRPYYHDHTLSDTKYHPVETALALQDDFALLMVSLGGQVDFTVGPPSDCFGPRQGEKLKLLQWIERAVFSVSQVDFPDKTPRPSTEVTNAEAPPSAKWSKYLTDILLGMKQTNEWPWPQWTDDQWSEYMKSEKIRLGALKDYLISVGKSISGYDTLQLTALAPRRAKYHRLLPPPTHGAFGFDPYLNDVSPAYLDGLYDDLFEACFAGSNEKIHQMFIAGATTTIDTSIFYVSVQVADPHGTGITPLVAAIAGRHWDTARLIMTVAGLQYKSAEQLPRFTTVRFPLGIPLCLTLWNVDEDDHNYGDGSDVTVDEAVTKFVDIAKKSTTAQCNVPSGVLLSTPISWLNKNGWSEKGSPLVKAVYDNDFEAFVNIANLYKYSTPRVNLDADSSLLRTIFAKDRTEMLDEYIRRTGLGFDVPDAGETGLENFVAVNNKNKIYTGLSVHGQKRLDLARQNDPNIVPVVEKQTVPLVWQAATAGACDIVDYLAGDRPLAAYRFYALSNSDTRARDLRVPDLGKLLPELLGWTITPLCETPLFAGIQSQNLALVKRLIYKSPNVVASALHERVKGLGVNAVMFAIYMNCDTDLVDFLLGQSISPAVLDETNGFNIFHYICQKNHIELLQHLLYKLSREAVEALLSQQSKELLQTPMHIAVQKGNTEIVHAVLEFSTVGLHLRDAYGWTALHTAVQRGMPATIGRLIDAVPAGLGVENGVGHTPLE</sequence>
<dbReference type="PANTHER" id="PTHR24198">
    <property type="entry name" value="ANKYRIN REPEAT AND PROTEIN KINASE DOMAIN-CONTAINING PROTEIN"/>
    <property type="match status" value="1"/>
</dbReference>
<dbReference type="PANTHER" id="PTHR24198:SF165">
    <property type="entry name" value="ANKYRIN REPEAT-CONTAINING PROTEIN-RELATED"/>
    <property type="match status" value="1"/>
</dbReference>
<comment type="caution">
    <text evidence="5">The sequence shown here is derived from an EMBL/GenBank/DDBJ whole genome shotgun (WGS) entry which is preliminary data.</text>
</comment>
<feature type="repeat" description="ANK" evidence="3">
    <location>
        <begin position="552"/>
        <end position="577"/>
    </location>
</feature>
<evidence type="ECO:0000256" key="3">
    <source>
        <dbReference type="PROSITE-ProRule" id="PRU00023"/>
    </source>
</evidence>
<evidence type="ECO:0000313" key="5">
    <source>
        <dbReference type="EMBL" id="KAJ7361165.1"/>
    </source>
</evidence>
<dbReference type="Pfam" id="PF12796">
    <property type="entry name" value="Ank_2"/>
    <property type="match status" value="2"/>
</dbReference>
<proteinExistence type="predicted"/>
<gene>
    <name evidence="5" type="ORF">DFH08DRAFT_638562</name>
</gene>
<keyword evidence="6" id="KW-1185">Reference proteome</keyword>
<dbReference type="Gene3D" id="1.25.40.20">
    <property type="entry name" value="Ankyrin repeat-containing domain"/>
    <property type="match status" value="4"/>
</dbReference>
<keyword evidence="2 3" id="KW-0040">ANK repeat</keyword>
<protein>
    <submittedName>
        <fullName evidence="5">Ankyrin repeat protein</fullName>
    </submittedName>
</protein>
<dbReference type="PROSITE" id="PS50088">
    <property type="entry name" value="ANK_REPEAT"/>
    <property type="match status" value="2"/>
</dbReference>
<dbReference type="Proteomes" id="UP001218218">
    <property type="component" value="Unassembled WGS sequence"/>
</dbReference>
<accession>A0AAD7F1R4</accession>
<dbReference type="PROSITE" id="PS50297">
    <property type="entry name" value="ANK_REP_REGION"/>
    <property type="match status" value="2"/>
</dbReference>
<dbReference type="SMART" id="SM00248">
    <property type="entry name" value="ANK"/>
    <property type="match status" value="11"/>
</dbReference>
<dbReference type="InterPro" id="IPR036770">
    <property type="entry name" value="Ankyrin_rpt-contain_sf"/>
</dbReference>